<dbReference type="Gene3D" id="1.20.120.310">
    <property type="entry name" value="ERV/ALR sulfhydryl oxidase domain"/>
    <property type="match status" value="1"/>
</dbReference>
<dbReference type="InterPro" id="IPR036774">
    <property type="entry name" value="ERV/ALR_sulphydryl_oxid_sf"/>
</dbReference>
<keyword evidence="5" id="KW-1015">Disulfide bond</keyword>
<dbReference type="InterPro" id="IPR017905">
    <property type="entry name" value="ERV/ALR_sulphydryl_oxidase"/>
</dbReference>
<evidence type="ECO:0000256" key="2">
    <source>
        <dbReference type="ARBA" id="ARBA00022630"/>
    </source>
</evidence>
<comment type="catalytic activity">
    <reaction evidence="6">
        <text>2 R'C(R)SH + O2 = R'C(R)S-S(R)CR' + H2O2</text>
        <dbReference type="Rhea" id="RHEA:17357"/>
        <dbReference type="ChEBI" id="CHEBI:15379"/>
        <dbReference type="ChEBI" id="CHEBI:16240"/>
        <dbReference type="ChEBI" id="CHEBI:16520"/>
        <dbReference type="ChEBI" id="CHEBI:17412"/>
        <dbReference type="EC" id="1.8.3.2"/>
    </reaction>
</comment>
<accession>K0SM45</accession>
<evidence type="ECO:0000256" key="5">
    <source>
        <dbReference type="ARBA" id="ARBA00023157"/>
    </source>
</evidence>
<dbReference type="OMA" id="DCPLDRQ"/>
<dbReference type="PROSITE" id="PS51324">
    <property type="entry name" value="ERV_ALR"/>
    <property type="match status" value="1"/>
</dbReference>
<evidence type="ECO:0000313" key="10">
    <source>
        <dbReference type="Proteomes" id="UP000266841"/>
    </source>
</evidence>
<comment type="cofactor">
    <cofactor evidence="1 6">
        <name>FAD</name>
        <dbReference type="ChEBI" id="CHEBI:57692"/>
    </cofactor>
</comment>
<sequence>MVDPSDNARSRGRGSVGAGGDPLASLFNTMGGEDCDRPQCDDTKSALTMALRRVHNNDVEQIQPSTKLCPPSKDEIGSSTWTLLHSMAAWYPESPTSEERRLMSDYMQALARFYPCTWCASDFRKNVESNPPRTDNRRDLCMWLCDQHNIVNSKLGKPLFDCTLENLDERWRKSNRSSCN</sequence>
<dbReference type="PANTHER" id="PTHR12645:SF0">
    <property type="entry name" value="FAD-LINKED SULFHYDRYL OXIDASE ALR"/>
    <property type="match status" value="1"/>
</dbReference>
<gene>
    <name evidence="9" type="ORF">THAOC_17407</name>
</gene>
<dbReference type="PANTHER" id="PTHR12645">
    <property type="entry name" value="ALR/ERV"/>
    <property type="match status" value="1"/>
</dbReference>
<dbReference type="SUPFAM" id="SSF69000">
    <property type="entry name" value="FAD-dependent thiol oxidase"/>
    <property type="match status" value="1"/>
</dbReference>
<dbReference type="Pfam" id="PF04777">
    <property type="entry name" value="Evr1_Alr"/>
    <property type="match status" value="1"/>
</dbReference>
<evidence type="ECO:0000256" key="1">
    <source>
        <dbReference type="ARBA" id="ARBA00001974"/>
    </source>
</evidence>
<dbReference type="FunFam" id="1.20.120.310:FF:000002">
    <property type="entry name" value="Sulfhydryl oxidase"/>
    <property type="match status" value="1"/>
</dbReference>
<evidence type="ECO:0000313" key="9">
    <source>
        <dbReference type="EMBL" id="EJK62006.1"/>
    </source>
</evidence>
<dbReference type="OrthoDB" id="17199at2759"/>
<dbReference type="Proteomes" id="UP000266841">
    <property type="component" value="Unassembled WGS sequence"/>
</dbReference>
<evidence type="ECO:0000259" key="8">
    <source>
        <dbReference type="PROSITE" id="PS51324"/>
    </source>
</evidence>
<organism evidence="9 10">
    <name type="scientific">Thalassiosira oceanica</name>
    <name type="common">Marine diatom</name>
    <dbReference type="NCBI Taxonomy" id="159749"/>
    <lineage>
        <taxon>Eukaryota</taxon>
        <taxon>Sar</taxon>
        <taxon>Stramenopiles</taxon>
        <taxon>Ochrophyta</taxon>
        <taxon>Bacillariophyta</taxon>
        <taxon>Coscinodiscophyceae</taxon>
        <taxon>Thalassiosirophycidae</taxon>
        <taxon>Thalassiosirales</taxon>
        <taxon>Thalassiosiraceae</taxon>
        <taxon>Thalassiosira</taxon>
    </lineage>
</organism>
<dbReference type="EC" id="1.8.3.2" evidence="6"/>
<evidence type="ECO:0000256" key="7">
    <source>
        <dbReference type="SAM" id="MobiDB-lite"/>
    </source>
</evidence>
<dbReference type="GO" id="GO:0005739">
    <property type="term" value="C:mitochondrion"/>
    <property type="evidence" value="ECO:0007669"/>
    <property type="project" value="TreeGrafter"/>
</dbReference>
<evidence type="ECO:0000256" key="3">
    <source>
        <dbReference type="ARBA" id="ARBA00022827"/>
    </source>
</evidence>
<feature type="domain" description="ERV/ALR sulfhydryl oxidase" evidence="8">
    <location>
        <begin position="69"/>
        <end position="171"/>
    </location>
</feature>
<dbReference type="GO" id="GO:0016971">
    <property type="term" value="F:flavin-dependent sulfhydryl oxidase activity"/>
    <property type="evidence" value="ECO:0007669"/>
    <property type="project" value="InterPro"/>
</dbReference>
<keyword evidence="10" id="KW-1185">Reference proteome</keyword>
<comment type="caution">
    <text evidence="9">The sequence shown here is derived from an EMBL/GenBank/DDBJ whole genome shotgun (WGS) entry which is preliminary data.</text>
</comment>
<keyword evidence="4 6" id="KW-0560">Oxidoreductase</keyword>
<feature type="region of interest" description="Disordered" evidence="7">
    <location>
        <begin position="1"/>
        <end position="23"/>
    </location>
</feature>
<dbReference type="eggNOG" id="KOG3355">
    <property type="taxonomic scope" value="Eukaryota"/>
</dbReference>
<dbReference type="EMBL" id="AGNL01019207">
    <property type="protein sequence ID" value="EJK62006.1"/>
    <property type="molecule type" value="Genomic_DNA"/>
</dbReference>
<name>K0SM45_THAOC</name>
<keyword evidence="3 6" id="KW-0274">FAD</keyword>
<dbReference type="AlphaFoldDB" id="K0SM45"/>
<evidence type="ECO:0000256" key="6">
    <source>
        <dbReference type="RuleBase" id="RU371123"/>
    </source>
</evidence>
<dbReference type="GO" id="GO:0050660">
    <property type="term" value="F:flavin adenine dinucleotide binding"/>
    <property type="evidence" value="ECO:0007669"/>
    <property type="project" value="TreeGrafter"/>
</dbReference>
<protein>
    <recommendedName>
        <fullName evidence="6">Sulfhydryl oxidase</fullName>
        <ecNumber evidence="6">1.8.3.2</ecNumber>
    </recommendedName>
</protein>
<keyword evidence="2 6" id="KW-0285">Flavoprotein</keyword>
<dbReference type="InterPro" id="IPR039799">
    <property type="entry name" value="ALR/ERV"/>
</dbReference>
<evidence type="ECO:0000256" key="4">
    <source>
        <dbReference type="ARBA" id="ARBA00023002"/>
    </source>
</evidence>
<proteinExistence type="predicted"/>
<reference evidence="9 10" key="1">
    <citation type="journal article" date="2012" name="Genome Biol.">
        <title>Genome and low-iron response of an oceanic diatom adapted to chronic iron limitation.</title>
        <authorList>
            <person name="Lommer M."/>
            <person name="Specht M."/>
            <person name="Roy A.S."/>
            <person name="Kraemer L."/>
            <person name="Andreson R."/>
            <person name="Gutowska M.A."/>
            <person name="Wolf J."/>
            <person name="Bergner S.V."/>
            <person name="Schilhabel M.B."/>
            <person name="Klostermeier U.C."/>
            <person name="Beiko R.G."/>
            <person name="Rosenstiel P."/>
            <person name="Hippler M."/>
            <person name="Laroche J."/>
        </authorList>
    </citation>
    <scope>NUCLEOTIDE SEQUENCE [LARGE SCALE GENOMIC DNA]</scope>
    <source>
        <strain evidence="9 10">CCMP1005</strain>
    </source>
</reference>